<evidence type="ECO:0008006" key="7">
    <source>
        <dbReference type="Google" id="ProtNLM"/>
    </source>
</evidence>
<proteinExistence type="predicted"/>
<comment type="caution">
    <text evidence="5">The sequence shown here is derived from an EMBL/GenBank/DDBJ whole genome shotgun (WGS) entry which is preliminary data.</text>
</comment>
<protein>
    <recommendedName>
        <fullName evidence="7">Autotransporter outer membrane beta-barrel domain-containing protein</fullName>
    </recommendedName>
</protein>
<dbReference type="Pfam" id="PF19407">
    <property type="entry name" value="DUF5979"/>
    <property type="match status" value="1"/>
</dbReference>
<dbReference type="InterPro" id="IPR004899">
    <property type="entry name" value="Pertactin_central"/>
</dbReference>
<sequence length="813" mass="81567">MNKVYTNKWNAARGAWVACSEATRRAGKTTVVALALTAVTTGSAWAVTCTPDANGSYFAGWVQPAPNPYTNNCDTVPATTASPTVLAPAASWYVLTRSALTAPNDVVTIGATNISYTGANGFSAIGNQFLTHGSINFTDVTANLTNSGGGGGIGGIGTHSTVAMNGTNFNLTSNSNYTGGNSSGGVASYAVLAGSSVDAAEPASNNGKYSTITLDNATISQTTAGGVGLFSQPILNSGLRAIQGAGSSNGGSAGKIEIKNALNMTLTGGRIEGIYVSGAGTDTNGNEAVSQVILGNTTIKMVKTGTQTTDSSAIKVGKSRAVGTGKGLLVSNGALSIDMDPAWQSGTGPLLVPYQPYMSPAIKMAVSGSQLLANGANSSANINASRSALAIGIDDWGSNVDSQGIQALFSKATVKTQSTTAPLLMADSGQQGVQMLFDNASDLTAASNGYLIDIIKYRSSTNPSSVALTLDHGSIAKGLTNQSYATSTLNVAVNNASTWNLVEKSNGDKTSTYTTFGMTAGSTLNAFKAGAAAFVMNGPVSSDASTINLVDGAPDDVLTVQPSYTGSNGAALAVDTCLAGSGAASDILRVAGDTSGTTVLKVTPFTDAACPGADTTTTGDGKGILVVQVTGNSNAVFSLEGGAVTQGNYVYSLVKVGNDWYLQSQLGTGTITVAKQVNAPADAPAFSGAIPFTLTCSTPAFSQAGSIAVASNQGSAAPITVAAGSTCAVEEGALPTPPAGYRWGPATLPAASAPMASAGAQTLTIVNTLVKDTAQPRPPAPVPTNTPLALGGLSALIGMAALLRQRRGRKHTR</sequence>
<dbReference type="SUPFAM" id="SSF51126">
    <property type="entry name" value="Pectin lyase-like"/>
    <property type="match status" value="1"/>
</dbReference>
<evidence type="ECO:0000259" key="4">
    <source>
        <dbReference type="Pfam" id="PF19407"/>
    </source>
</evidence>
<keyword evidence="1" id="KW-0472">Membrane</keyword>
<keyword evidence="6" id="KW-1185">Reference proteome</keyword>
<feature type="domain" description="Pertactin central region" evidence="2">
    <location>
        <begin position="583"/>
        <end position="663"/>
    </location>
</feature>
<evidence type="ECO:0000313" key="6">
    <source>
        <dbReference type="Proteomes" id="UP000562492"/>
    </source>
</evidence>
<dbReference type="InterPro" id="IPR012332">
    <property type="entry name" value="Autotransporter_pectin_lyase_C"/>
</dbReference>
<dbReference type="Pfam" id="PF13018">
    <property type="entry name" value="ESPR"/>
    <property type="match status" value="1"/>
</dbReference>
<feature type="domain" description="DUF5979" evidence="4">
    <location>
        <begin position="671"/>
        <end position="768"/>
    </location>
</feature>
<name>A0ABR6RA15_9BURK</name>
<feature type="transmembrane region" description="Helical" evidence="1">
    <location>
        <begin position="786"/>
        <end position="803"/>
    </location>
</feature>
<feature type="domain" description="ESPR" evidence="3">
    <location>
        <begin position="1"/>
        <end position="42"/>
    </location>
</feature>
<dbReference type="Gene3D" id="2.160.20.20">
    <property type="match status" value="1"/>
</dbReference>
<accession>A0ABR6RA15</accession>
<dbReference type="InterPro" id="IPR024973">
    <property type="entry name" value="ESPR"/>
</dbReference>
<reference evidence="5 6" key="1">
    <citation type="submission" date="2020-08" db="EMBL/GenBank/DDBJ databases">
        <title>Functional genomics of gut bacteria from endangered species of beetles.</title>
        <authorList>
            <person name="Carlos-Shanley C."/>
        </authorList>
    </citation>
    <scope>NUCLEOTIDE SEQUENCE [LARGE SCALE GENOMIC DNA]</scope>
    <source>
        <strain evidence="5 6">S00124</strain>
    </source>
</reference>
<keyword evidence="1" id="KW-1133">Transmembrane helix</keyword>
<evidence type="ECO:0000259" key="2">
    <source>
        <dbReference type="Pfam" id="PF03212"/>
    </source>
</evidence>
<dbReference type="EMBL" id="JACHKZ010000001">
    <property type="protein sequence ID" value="MBB6575993.1"/>
    <property type="molecule type" value="Genomic_DNA"/>
</dbReference>
<dbReference type="Proteomes" id="UP000562492">
    <property type="component" value="Unassembled WGS sequence"/>
</dbReference>
<dbReference type="RefSeq" id="WP_184704054.1">
    <property type="nucleotide sequence ID" value="NZ_JACHKZ010000001.1"/>
</dbReference>
<dbReference type="InterPro" id="IPR011050">
    <property type="entry name" value="Pectin_lyase_fold/virulence"/>
</dbReference>
<evidence type="ECO:0000259" key="3">
    <source>
        <dbReference type="Pfam" id="PF13018"/>
    </source>
</evidence>
<evidence type="ECO:0000256" key="1">
    <source>
        <dbReference type="SAM" id="Phobius"/>
    </source>
</evidence>
<evidence type="ECO:0000313" key="5">
    <source>
        <dbReference type="EMBL" id="MBB6575993.1"/>
    </source>
</evidence>
<dbReference type="InterPro" id="IPR046022">
    <property type="entry name" value="DUF5979"/>
</dbReference>
<gene>
    <name evidence="5" type="ORF">HNP33_000041</name>
</gene>
<dbReference type="Pfam" id="PF03212">
    <property type="entry name" value="Pertactin"/>
    <property type="match status" value="1"/>
</dbReference>
<organism evidence="5 6">
    <name type="scientific">Comamonas odontotermitis</name>
    <dbReference type="NCBI Taxonomy" id="379895"/>
    <lineage>
        <taxon>Bacteria</taxon>
        <taxon>Pseudomonadati</taxon>
        <taxon>Pseudomonadota</taxon>
        <taxon>Betaproteobacteria</taxon>
        <taxon>Burkholderiales</taxon>
        <taxon>Comamonadaceae</taxon>
        <taxon>Comamonas</taxon>
    </lineage>
</organism>
<keyword evidence="1" id="KW-0812">Transmembrane</keyword>